<feature type="domain" description="F-box" evidence="1">
    <location>
        <begin position="10"/>
        <end position="46"/>
    </location>
</feature>
<dbReference type="SMART" id="SM00256">
    <property type="entry name" value="FBOX"/>
    <property type="match status" value="1"/>
</dbReference>
<dbReference type="PROSITE" id="PS50181">
    <property type="entry name" value="FBOX"/>
    <property type="match status" value="1"/>
</dbReference>
<dbReference type="Pfam" id="PF12937">
    <property type="entry name" value="F-box-like"/>
    <property type="match status" value="1"/>
</dbReference>
<evidence type="ECO:0000259" key="1">
    <source>
        <dbReference type="PROSITE" id="PS50181"/>
    </source>
</evidence>
<reference evidence="2" key="1">
    <citation type="submission" date="2020-07" db="EMBL/GenBank/DDBJ databases">
        <title>Genome sequence and genetic diversity analysis of an under-domesticated orphan crop, white fonio (Digitaria exilis).</title>
        <authorList>
            <person name="Bennetzen J.L."/>
            <person name="Chen S."/>
            <person name="Ma X."/>
            <person name="Wang X."/>
            <person name="Yssel A.E.J."/>
            <person name="Chaluvadi S.R."/>
            <person name="Johnson M."/>
            <person name="Gangashetty P."/>
            <person name="Hamidou F."/>
            <person name="Sanogo M.D."/>
            <person name="Zwaenepoel A."/>
            <person name="Wallace J."/>
            <person name="Van De Peer Y."/>
            <person name="Van Deynze A."/>
        </authorList>
    </citation>
    <scope>NUCLEOTIDE SEQUENCE</scope>
    <source>
        <tissue evidence="2">Leaves</tissue>
    </source>
</reference>
<dbReference type="Proteomes" id="UP000636709">
    <property type="component" value="Unassembled WGS sequence"/>
</dbReference>
<evidence type="ECO:0000313" key="2">
    <source>
        <dbReference type="EMBL" id="KAF8666128.1"/>
    </source>
</evidence>
<dbReference type="InterPro" id="IPR001810">
    <property type="entry name" value="F-box_dom"/>
</dbReference>
<dbReference type="Gene3D" id="1.20.1280.50">
    <property type="match status" value="1"/>
</dbReference>
<keyword evidence="3" id="KW-1185">Reference proteome</keyword>
<dbReference type="CDD" id="cd22157">
    <property type="entry name" value="F-box_AtFBW1-like"/>
    <property type="match status" value="1"/>
</dbReference>
<dbReference type="InterPro" id="IPR050796">
    <property type="entry name" value="SCF_F-box_component"/>
</dbReference>
<evidence type="ECO:0000313" key="3">
    <source>
        <dbReference type="Proteomes" id="UP000636709"/>
    </source>
</evidence>
<accession>A0A835AM81</accession>
<proteinExistence type="predicted"/>
<dbReference type="OrthoDB" id="581142at2759"/>
<dbReference type="EMBL" id="JACEFO010002316">
    <property type="protein sequence ID" value="KAF8666128.1"/>
    <property type="molecule type" value="Genomic_DNA"/>
</dbReference>
<dbReference type="InterPro" id="IPR013187">
    <property type="entry name" value="F-box-assoc_dom_typ3"/>
</dbReference>
<sequence>MPRGRRSRGQDGLAGFPQEILQEILIRLPAKSVLRCRAVCRLWRRLTTEPAFLGAHHRHQPTLHLVRSNTGRGKCQWYSLDALHLQKAERQPVSWPRWSLFDASCDGLVVIDDSICNPATRQWAPLSQQKVRFENIVSLYRHQPSEEYRVLFWTQSNHPSELYCPNDYFVHTVDSKKPRRAICSVTLVDEELKLELSGKGPDIRGAAVDLHGNLYIHLKKSNVWYHGIQMAYHGILVFDTVAESFRQMRPPAVAPGHILHLFDMDGMLAASCSKDAMKEMRIFALQNYETEVWSFQYRIKLPEMEIRQFQEQGDWFAKIVSEEGDLLVTCFGWILHCDRKGNLLAKFEYDDDIPVAIPCTLKESLIQHPFFEEKQKISPYIFRSC</sequence>
<dbReference type="PANTHER" id="PTHR31672:SF2">
    <property type="entry name" value="F-BOX DOMAIN-CONTAINING PROTEIN"/>
    <property type="match status" value="1"/>
</dbReference>
<dbReference type="AlphaFoldDB" id="A0A835AM81"/>
<comment type="caution">
    <text evidence="2">The sequence shown here is derived from an EMBL/GenBank/DDBJ whole genome shotgun (WGS) entry which is preliminary data.</text>
</comment>
<gene>
    <name evidence="2" type="ORF">HU200_053844</name>
</gene>
<dbReference type="PANTHER" id="PTHR31672">
    <property type="entry name" value="BNACNNG10540D PROTEIN"/>
    <property type="match status" value="1"/>
</dbReference>
<dbReference type="InterPro" id="IPR036047">
    <property type="entry name" value="F-box-like_dom_sf"/>
</dbReference>
<dbReference type="Pfam" id="PF08268">
    <property type="entry name" value="FBA_3"/>
    <property type="match status" value="1"/>
</dbReference>
<protein>
    <recommendedName>
        <fullName evidence="1">F-box domain-containing protein</fullName>
    </recommendedName>
</protein>
<dbReference type="SUPFAM" id="SSF81383">
    <property type="entry name" value="F-box domain"/>
    <property type="match status" value="1"/>
</dbReference>
<organism evidence="2 3">
    <name type="scientific">Digitaria exilis</name>
    <dbReference type="NCBI Taxonomy" id="1010633"/>
    <lineage>
        <taxon>Eukaryota</taxon>
        <taxon>Viridiplantae</taxon>
        <taxon>Streptophyta</taxon>
        <taxon>Embryophyta</taxon>
        <taxon>Tracheophyta</taxon>
        <taxon>Spermatophyta</taxon>
        <taxon>Magnoliopsida</taxon>
        <taxon>Liliopsida</taxon>
        <taxon>Poales</taxon>
        <taxon>Poaceae</taxon>
        <taxon>PACMAD clade</taxon>
        <taxon>Panicoideae</taxon>
        <taxon>Panicodae</taxon>
        <taxon>Paniceae</taxon>
        <taxon>Anthephorinae</taxon>
        <taxon>Digitaria</taxon>
    </lineage>
</organism>
<name>A0A835AM81_9POAL</name>